<dbReference type="OrthoDB" id="9810066at2"/>
<sequence>MTLPYNRPVDTSDANATARFHMVQQQIRPWVVQDVRVIEALETVRREDFVPPASYELAFMDVEIPLGVAGQTMLSPKVDARMANDLAIQAHERVLEIGTGSGYSAALLGKLAKEVVTLEINPELAEMARENLESAGATNVTVRVADGSKDLLAEGPFDVIVLSGSVEVLPEALLDHLKDGGRLGAIVGQSPMMRFTIVKRHGNERITTEPWDMVAPRLSGFATAERFVF</sequence>
<dbReference type="Gene3D" id="3.40.50.150">
    <property type="entry name" value="Vaccinia Virus protein VP39"/>
    <property type="match status" value="1"/>
</dbReference>
<evidence type="ECO:0000256" key="3">
    <source>
        <dbReference type="ARBA" id="ARBA00030757"/>
    </source>
</evidence>
<dbReference type="EMBL" id="PDEA01000001">
    <property type="protein sequence ID" value="PEH89487.1"/>
    <property type="molecule type" value="Genomic_DNA"/>
</dbReference>
<comment type="similarity">
    <text evidence="1">Belongs to the methyltransferase superfamily. L-isoaspartyl/D-aspartyl protein methyltransferase family.</text>
</comment>
<keyword evidence="4" id="KW-0808">Transferase</keyword>
<name>A0A2A7UW71_COMTR</name>
<dbReference type="CDD" id="cd02440">
    <property type="entry name" value="AdoMet_MTases"/>
    <property type="match status" value="1"/>
</dbReference>
<dbReference type="InterPro" id="IPR029063">
    <property type="entry name" value="SAM-dependent_MTases_sf"/>
</dbReference>
<dbReference type="GO" id="GO:0004719">
    <property type="term" value="F:protein-L-isoaspartate (D-aspartate) O-methyltransferase activity"/>
    <property type="evidence" value="ECO:0007669"/>
    <property type="project" value="InterPro"/>
</dbReference>
<dbReference type="PANTHER" id="PTHR11579">
    <property type="entry name" value="PROTEIN-L-ISOASPARTATE O-METHYLTRANSFERASE"/>
    <property type="match status" value="1"/>
</dbReference>
<evidence type="ECO:0000256" key="2">
    <source>
        <dbReference type="ARBA" id="ARBA00013346"/>
    </source>
</evidence>
<evidence type="ECO:0000313" key="4">
    <source>
        <dbReference type="EMBL" id="PEH89487.1"/>
    </source>
</evidence>
<dbReference type="GO" id="GO:0032259">
    <property type="term" value="P:methylation"/>
    <property type="evidence" value="ECO:0007669"/>
    <property type="project" value="UniProtKB-KW"/>
</dbReference>
<dbReference type="SUPFAM" id="SSF53335">
    <property type="entry name" value="S-adenosyl-L-methionine-dependent methyltransferases"/>
    <property type="match status" value="1"/>
</dbReference>
<dbReference type="Pfam" id="PF01135">
    <property type="entry name" value="PCMT"/>
    <property type="match status" value="1"/>
</dbReference>
<dbReference type="Proteomes" id="UP000220246">
    <property type="component" value="Unassembled WGS sequence"/>
</dbReference>
<organism evidence="4 5">
    <name type="scientific">Comamonas terrigena</name>
    <dbReference type="NCBI Taxonomy" id="32013"/>
    <lineage>
        <taxon>Bacteria</taxon>
        <taxon>Pseudomonadati</taxon>
        <taxon>Pseudomonadota</taxon>
        <taxon>Betaproteobacteria</taxon>
        <taxon>Burkholderiales</taxon>
        <taxon>Comamonadaceae</taxon>
        <taxon>Comamonas</taxon>
    </lineage>
</organism>
<dbReference type="RefSeq" id="WP_066532033.1">
    <property type="nucleotide sequence ID" value="NZ_DALZQJ010000001.1"/>
</dbReference>
<dbReference type="InterPro" id="IPR000682">
    <property type="entry name" value="PCMT"/>
</dbReference>
<evidence type="ECO:0000256" key="1">
    <source>
        <dbReference type="ARBA" id="ARBA00005369"/>
    </source>
</evidence>
<proteinExistence type="inferred from homology"/>
<dbReference type="GO" id="GO:0005737">
    <property type="term" value="C:cytoplasm"/>
    <property type="evidence" value="ECO:0007669"/>
    <property type="project" value="TreeGrafter"/>
</dbReference>
<gene>
    <name evidence="4" type="ORF">CRM82_13555</name>
</gene>
<comment type="caution">
    <text evidence="4">The sequence shown here is derived from an EMBL/GenBank/DDBJ whole genome shotgun (WGS) entry which is preliminary data.</text>
</comment>
<dbReference type="PANTHER" id="PTHR11579:SF18">
    <property type="entry name" value="PROTEIN-L-ISOASPARTATE O-METHYLTRANSFERASE"/>
    <property type="match status" value="1"/>
</dbReference>
<dbReference type="GeneID" id="80801644"/>
<evidence type="ECO:0000313" key="5">
    <source>
        <dbReference type="Proteomes" id="UP000220246"/>
    </source>
</evidence>
<keyword evidence="4" id="KW-0489">Methyltransferase</keyword>
<protein>
    <recommendedName>
        <fullName evidence="2">Protein-L-isoaspartate O-methyltransferase</fullName>
    </recommendedName>
    <alternativeName>
        <fullName evidence="3">Protein L-isoaspartyl methyltransferase</fullName>
    </alternativeName>
</protein>
<dbReference type="AlphaFoldDB" id="A0A2A7UW71"/>
<dbReference type="STRING" id="1219032.GCA_001515545_00064"/>
<accession>A0A2A7UW71</accession>
<keyword evidence="5" id="KW-1185">Reference proteome</keyword>
<reference evidence="5" key="1">
    <citation type="submission" date="2017-09" db="EMBL/GenBank/DDBJ databases">
        <title>FDA dAtabase for Regulatory Grade micrObial Sequences (FDA-ARGOS): Supporting development and validation of Infectious Disease Dx tests.</title>
        <authorList>
            <person name="Minogue T."/>
            <person name="Wolcott M."/>
            <person name="Wasieloski L."/>
            <person name="Aguilar W."/>
            <person name="Moore D."/>
            <person name="Tallon L."/>
            <person name="Sadzewicz L."/>
            <person name="Ott S."/>
            <person name="Zhao X."/>
            <person name="Nagaraj S."/>
            <person name="Vavikolanu K."/>
            <person name="Aluvathingal J."/>
            <person name="Nadendla S."/>
            <person name="Sichtig H."/>
        </authorList>
    </citation>
    <scope>NUCLEOTIDE SEQUENCE [LARGE SCALE GENOMIC DNA]</scope>
    <source>
        <strain evidence="5">FDAARGOS_394</strain>
    </source>
</reference>